<evidence type="ECO:0000256" key="1">
    <source>
        <dbReference type="SAM" id="Coils"/>
    </source>
</evidence>
<dbReference type="OrthoDB" id="522605at2"/>
<reference evidence="2 3" key="1">
    <citation type="submission" date="2016-11" db="EMBL/GenBank/DDBJ databases">
        <title>Draft Genome Sequences of Nine Cyanobacterial Strains from Diverse Habitats.</title>
        <authorList>
            <person name="Zhu T."/>
            <person name="Hou S."/>
            <person name="Lu X."/>
            <person name="Hess W.R."/>
        </authorList>
    </citation>
    <scope>NUCLEOTIDE SEQUENCE [LARGE SCALE GENOMIC DNA]</scope>
    <source>
        <strain evidence="2 3">NIES-592</strain>
    </source>
</reference>
<keyword evidence="1" id="KW-0175">Coiled coil</keyword>
<dbReference type="Proteomes" id="UP000186391">
    <property type="component" value="Unassembled WGS sequence"/>
</dbReference>
<sequence length="638" mass="71457">MFKKGQRITYEGRTGVLGKKSTQFGKPGYEVKWDNGWPETIVTVERLASEMSKVAIEVFQEFGVVKNIEQDSLNRASAKPGTYIIDQHKSLGIIKDNLGFGFVVDWLGIGEVPNPEPGKAITYNWERDSEAIGKLAITPLSLIPQTVNDEIQFVNEEHKTMTTFQFSETARISEQIAQLQKQLDQLTASLQPYRECEQKAEELRLQVAEYGHEMTAKGIPQNDILTWAKSLYSAASGTEFVVGDSSTIAAQNQVIAELKTELTTAQKRYNRLLAERQEAMTVLENATAQRDKALAKITSMTAGQLRVAQKLKSLRDERQQLIEANASLLQRIQELEALSALNENVQQENEQVGEGFSQQAYTKILSKDDIVQTDMGEVGTVNGFAYGNIIVKLVNGEFNFKREQLKWISTPSKENKSHNFHPGDRVEVKDVLEDDDLGYLLHKQGTVVGVKGNNIAVLFDATDNSAQHETVLSACHLVAARHPDKEPIGFVVARDRGRKFIESIKSKAGMNNVTWPVISKVCLGSFHAFEEINLAATTKYQKELVEKLPTLMSDYILETGDITDFGWVDKTFKSKVEALLEAKKSLPYHSNDWVRVIETGEIWQVRSFDGEWLSVKQDNKIASLHKSEVELIKSEVAA</sequence>
<proteinExistence type="predicted"/>
<feature type="coiled-coil region" evidence="1">
    <location>
        <begin position="248"/>
        <end position="351"/>
    </location>
</feature>
<name>A0A1U7H1E8_9CYAN</name>
<keyword evidence="3" id="KW-1185">Reference proteome</keyword>
<gene>
    <name evidence="2" type="ORF">NIES592_08050</name>
</gene>
<accession>A0A1U7H1E8</accession>
<evidence type="ECO:0000313" key="2">
    <source>
        <dbReference type="EMBL" id="OKH14819.1"/>
    </source>
</evidence>
<dbReference type="AlphaFoldDB" id="A0A1U7H1E8"/>
<dbReference type="EMBL" id="MRCA01000003">
    <property type="protein sequence ID" value="OKH14819.1"/>
    <property type="molecule type" value="Genomic_DNA"/>
</dbReference>
<protein>
    <submittedName>
        <fullName evidence="2">Uncharacterized protein</fullName>
    </submittedName>
</protein>
<evidence type="ECO:0000313" key="3">
    <source>
        <dbReference type="Proteomes" id="UP000186391"/>
    </source>
</evidence>
<dbReference type="RefSeq" id="WP_073555416.1">
    <property type="nucleotide sequence ID" value="NZ_MRCA01000003.1"/>
</dbReference>
<comment type="caution">
    <text evidence="2">The sequence shown here is derived from an EMBL/GenBank/DDBJ whole genome shotgun (WGS) entry which is preliminary data.</text>
</comment>
<organism evidence="2 3">
    <name type="scientific">Fischerella major NIES-592</name>
    <dbReference type="NCBI Taxonomy" id="210994"/>
    <lineage>
        <taxon>Bacteria</taxon>
        <taxon>Bacillati</taxon>
        <taxon>Cyanobacteriota</taxon>
        <taxon>Cyanophyceae</taxon>
        <taxon>Nostocales</taxon>
        <taxon>Hapalosiphonaceae</taxon>
        <taxon>Fischerella</taxon>
    </lineage>
</organism>
<feature type="coiled-coil region" evidence="1">
    <location>
        <begin position="169"/>
        <end position="213"/>
    </location>
</feature>